<reference evidence="1" key="1">
    <citation type="submission" date="2017-10" db="EMBL/GenBank/DDBJ databases">
        <title>Kefir isolates.</title>
        <authorList>
            <person name="Kim Y."/>
            <person name="Blasche S."/>
        </authorList>
    </citation>
    <scope>NUCLEOTIDE SEQUENCE [LARGE SCALE GENOMIC DNA]</scope>
    <source>
        <strain evidence="1">OG2-2</strain>
    </source>
</reference>
<protein>
    <submittedName>
        <fullName evidence="1">D-2-hydroxyacid dehydrogenase</fullName>
    </submittedName>
</protein>
<proteinExistence type="predicted"/>
<organism evidence="1 2">
    <name type="scientific">Rothia dentocariosa</name>
    <dbReference type="NCBI Taxonomy" id="2047"/>
    <lineage>
        <taxon>Bacteria</taxon>
        <taxon>Bacillati</taxon>
        <taxon>Actinomycetota</taxon>
        <taxon>Actinomycetes</taxon>
        <taxon>Micrococcales</taxon>
        <taxon>Micrococcaceae</taxon>
        <taxon>Rothia</taxon>
    </lineage>
</organism>
<sequence length="35" mass="4181">MIKAIALENVWLNFSDETKAAFKKNKAYQFQFKKE</sequence>
<name>A0A2A8CZW5_9MICC</name>
<dbReference type="AlphaFoldDB" id="A0A2A8CZW5"/>
<evidence type="ECO:0000313" key="2">
    <source>
        <dbReference type="Proteomes" id="UP000219947"/>
    </source>
</evidence>
<keyword evidence="2" id="KW-1185">Reference proteome</keyword>
<feature type="non-terminal residue" evidence="1">
    <location>
        <position position="35"/>
    </location>
</feature>
<dbReference type="EMBL" id="PDEV01000038">
    <property type="protein sequence ID" value="PEN14117.1"/>
    <property type="molecule type" value="Genomic_DNA"/>
</dbReference>
<evidence type="ECO:0000313" key="1">
    <source>
        <dbReference type="EMBL" id="PEN14117.1"/>
    </source>
</evidence>
<gene>
    <name evidence="1" type="ORF">CRM92_10630</name>
</gene>
<accession>A0A2A8CZW5</accession>
<dbReference type="Proteomes" id="UP000219947">
    <property type="component" value="Unassembled WGS sequence"/>
</dbReference>
<comment type="caution">
    <text evidence="1">The sequence shown here is derived from an EMBL/GenBank/DDBJ whole genome shotgun (WGS) entry which is preliminary data.</text>
</comment>